<sequence length="84" mass="9435">MSKGTVDRECKSCRTSVLEGVRDIDFEIDPSKTVEEAMYEERLSICMDCPDLQYGTTCKHSGCIVTYRAYLKSKSCPDPAGAKW</sequence>
<name>A0ABS6JIR1_9BACI</name>
<keyword evidence="2" id="KW-1185">Reference proteome</keyword>
<dbReference type="RefSeq" id="WP_217067721.1">
    <property type="nucleotide sequence ID" value="NZ_JAHQCS010000144.1"/>
</dbReference>
<gene>
    <name evidence="1" type="ORF">KS419_17715</name>
</gene>
<accession>A0ABS6JIR1</accession>
<protein>
    <submittedName>
        <fullName evidence="1">Uncharacterized protein</fullName>
    </submittedName>
</protein>
<dbReference type="Proteomes" id="UP000784880">
    <property type="component" value="Unassembled WGS sequence"/>
</dbReference>
<dbReference type="Pfam" id="PF19668">
    <property type="entry name" value="DUF6171"/>
    <property type="match status" value="1"/>
</dbReference>
<reference evidence="1 2" key="1">
    <citation type="submission" date="2021-06" db="EMBL/GenBank/DDBJ databases">
        <title>Bacillus sp. RD4P76, an endophyte from a halophyte.</title>
        <authorList>
            <person name="Sun J.-Q."/>
        </authorList>
    </citation>
    <scope>NUCLEOTIDE SEQUENCE [LARGE SCALE GENOMIC DNA]</scope>
    <source>
        <strain evidence="1 2">CGMCC 1.15917</strain>
    </source>
</reference>
<organism evidence="1 2">
    <name type="scientific">Evansella tamaricis</name>
    <dbReference type="NCBI Taxonomy" id="2069301"/>
    <lineage>
        <taxon>Bacteria</taxon>
        <taxon>Bacillati</taxon>
        <taxon>Bacillota</taxon>
        <taxon>Bacilli</taxon>
        <taxon>Bacillales</taxon>
        <taxon>Bacillaceae</taxon>
        <taxon>Evansella</taxon>
    </lineage>
</organism>
<evidence type="ECO:0000313" key="2">
    <source>
        <dbReference type="Proteomes" id="UP000784880"/>
    </source>
</evidence>
<proteinExistence type="predicted"/>
<comment type="caution">
    <text evidence="1">The sequence shown here is derived from an EMBL/GenBank/DDBJ whole genome shotgun (WGS) entry which is preliminary data.</text>
</comment>
<dbReference type="InterPro" id="IPR046169">
    <property type="entry name" value="DUF6171"/>
</dbReference>
<evidence type="ECO:0000313" key="1">
    <source>
        <dbReference type="EMBL" id="MBU9713569.1"/>
    </source>
</evidence>
<dbReference type="EMBL" id="JAHQCS010000144">
    <property type="protein sequence ID" value="MBU9713569.1"/>
    <property type="molecule type" value="Genomic_DNA"/>
</dbReference>